<evidence type="ECO:0000313" key="2">
    <source>
        <dbReference type="Proteomes" id="UP000184364"/>
    </source>
</evidence>
<dbReference type="Proteomes" id="UP000184364">
    <property type="component" value="Unassembled WGS sequence"/>
</dbReference>
<dbReference type="OrthoDB" id="1263339at2"/>
<gene>
    <name evidence="1" type="ORF">SAMN05444267_10922</name>
</gene>
<protein>
    <submittedName>
        <fullName evidence="1">Uncharacterized protein</fullName>
    </submittedName>
</protein>
<proteinExistence type="predicted"/>
<accession>A0A1M7LB96</accession>
<evidence type="ECO:0000313" key="1">
    <source>
        <dbReference type="EMBL" id="SHM74857.1"/>
    </source>
</evidence>
<organism evidence="1 2">
    <name type="scientific">Chryseobacterium polytrichastri</name>
    <dbReference type="NCBI Taxonomy" id="1302687"/>
    <lineage>
        <taxon>Bacteria</taxon>
        <taxon>Pseudomonadati</taxon>
        <taxon>Bacteroidota</taxon>
        <taxon>Flavobacteriia</taxon>
        <taxon>Flavobacteriales</taxon>
        <taxon>Weeksellaceae</taxon>
        <taxon>Chryseobacterium group</taxon>
        <taxon>Chryseobacterium</taxon>
    </lineage>
</organism>
<sequence length="134" mass="15643">MKLHILILLLFINCFNKVNSAQEDISSLIEMSLNSCNDAKQYYHFEIKNRRNISIIFKKINNPLTRKIKCFGILINENNDLNKNGNLIEVLDYKTSSNNFFLLYKIVNQGAVVETNMEYINGEWKFSNCNIVEI</sequence>
<name>A0A1M7LB96_9FLAO</name>
<dbReference type="AlphaFoldDB" id="A0A1M7LB96"/>
<dbReference type="EMBL" id="FRAV01000092">
    <property type="protein sequence ID" value="SHM74857.1"/>
    <property type="molecule type" value="Genomic_DNA"/>
</dbReference>
<dbReference type="RefSeq" id="WP_073298095.1">
    <property type="nucleotide sequence ID" value="NZ_FRAV01000092.1"/>
</dbReference>
<reference evidence="2" key="1">
    <citation type="submission" date="2016-11" db="EMBL/GenBank/DDBJ databases">
        <authorList>
            <person name="Varghese N."/>
            <person name="Submissions S."/>
        </authorList>
    </citation>
    <scope>NUCLEOTIDE SEQUENCE [LARGE SCALE GENOMIC DNA]</scope>
    <source>
        <strain evidence="2">DSM 26899</strain>
    </source>
</reference>
<keyword evidence="2" id="KW-1185">Reference proteome</keyword>